<evidence type="ECO:0000313" key="1">
    <source>
        <dbReference type="EMBL" id="PZX54696.1"/>
    </source>
</evidence>
<dbReference type="AlphaFoldDB" id="A0A2W7R6B6"/>
<organism evidence="1 2">
    <name type="scientific">Algoriphagus ratkowskyi</name>
    <dbReference type="NCBI Taxonomy" id="57028"/>
    <lineage>
        <taxon>Bacteria</taxon>
        <taxon>Pseudomonadati</taxon>
        <taxon>Bacteroidota</taxon>
        <taxon>Cytophagia</taxon>
        <taxon>Cytophagales</taxon>
        <taxon>Cyclobacteriaceae</taxon>
        <taxon>Algoriphagus</taxon>
    </lineage>
</organism>
<sequence>MILAEVFSSKDHFNRGVDELAYMYFRDCFNNRLSAIYYIVTLEFRLLCSQVQPQ</sequence>
<evidence type="ECO:0000313" key="2">
    <source>
        <dbReference type="Proteomes" id="UP000249115"/>
    </source>
</evidence>
<dbReference type="Proteomes" id="UP000249115">
    <property type="component" value="Unassembled WGS sequence"/>
</dbReference>
<dbReference type="EMBL" id="QKZU01000010">
    <property type="protein sequence ID" value="PZX54696.1"/>
    <property type="molecule type" value="Genomic_DNA"/>
</dbReference>
<protein>
    <submittedName>
        <fullName evidence="1">Uncharacterized protein</fullName>
    </submittedName>
</protein>
<accession>A0A2W7R6B6</accession>
<reference evidence="1 2" key="1">
    <citation type="submission" date="2018-06" db="EMBL/GenBank/DDBJ databases">
        <title>Genomic Encyclopedia of Archaeal and Bacterial Type Strains, Phase II (KMG-II): from individual species to whole genera.</title>
        <authorList>
            <person name="Goeker M."/>
        </authorList>
    </citation>
    <scope>NUCLEOTIDE SEQUENCE [LARGE SCALE GENOMIC DNA]</scope>
    <source>
        <strain evidence="1 2">DSM 22686</strain>
    </source>
</reference>
<gene>
    <name evidence="1" type="ORF">LV84_02849</name>
</gene>
<proteinExistence type="predicted"/>
<comment type="caution">
    <text evidence="1">The sequence shown here is derived from an EMBL/GenBank/DDBJ whole genome shotgun (WGS) entry which is preliminary data.</text>
</comment>
<name>A0A2W7R6B6_9BACT</name>